<dbReference type="InterPro" id="IPR036627">
    <property type="entry name" value="CobW-likC_sf"/>
</dbReference>
<evidence type="ECO:0000313" key="8">
    <source>
        <dbReference type="Proteomes" id="UP000823486"/>
    </source>
</evidence>
<dbReference type="CDD" id="cd03112">
    <property type="entry name" value="CobW-like"/>
    <property type="match status" value="1"/>
</dbReference>
<evidence type="ECO:0000256" key="1">
    <source>
        <dbReference type="ARBA" id="ARBA00022741"/>
    </source>
</evidence>
<dbReference type="InterPro" id="IPR003495">
    <property type="entry name" value="CobW/HypB/UreG_nucleotide-bd"/>
</dbReference>
<keyword evidence="1" id="KW-0547">Nucleotide-binding</keyword>
<dbReference type="Proteomes" id="UP000823486">
    <property type="component" value="Unassembled WGS sequence"/>
</dbReference>
<dbReference type="EMBL" id="JAFBFI010000007">
    <property type="protein sequence ID" value="MBM7692516.1"/>
    <property type="molecule type" value="Genomic_DNA"/>
</dbReference>
<evidence type="ECO:0000256" key="2">
    <source>
        <dbReference type="ARBA" id="ARBA00022801"/>
    </source>
</evidence>
<dbReference type="SMART" id="SM00833">
    <property type="entry name" value="CobW_C"/>
    <property type="match status" value="1"/>
</dbReference>
<dbReference type="InterPro" id="IPR051316">
    <property type="entry name" value="Zinc-reg_GTPase_activator"/>
</dbReference>
<evidence type="ECO:0000256" key="4">
    <source>
        <dbReference type="ARBA" id="ARBA00034320"/>
    </source>
</evidence>
<evidence type="ECO:0000313" key="7">
    <source>
        <dbReference type="EMBL" id="MBM7692516.1"/>
    </source>
</evidence>
<dbReference type="Gene3D" id="3.30.1220.10">
    <property type="entry name" value="CobW-like, C-terminal domain"/>
    <property type="match status" value="1"/>
</dbReference>
<gene>
    <name evidence="7" type="ORF">JOC77_001946</name>
</gene>
<reference evidence="7 8" key="1">
    <citation type="submission" date="2021-01" db="EMBL/GenBank/DDBJ databases">
        <title>Genomic Encyclopedia of Type Strains, Phase IV (KMG-IV): sequencing the most valuable type-strain genomes for metagenomic binning, comparative biology and taxonomic classification.</title>
        <authorList>
            <person name="Goeker M."/>
        </authorList>
    </citation>
    <scope>NUCLEOTIDE SEQUENCE [LARGE SCALE GENOMIC DNA]</scope>
    <source>
        <strain evidence="7 8">DSM 105482</strain>
    </source>
</reference>
<dbReference type="Pfam" id="PF07683">
    <property type="entry name" value="CobW_C"/>
    <property type="match status" value="1"/>
</dbReference>
<dbReference type="InterPro" id="IPR011629">
    <property type="entry name" value="CobW-like_C"/>
</dbReference>
<protein>
    <submittedName>
        <fullName evidence="7">G3E family GTPase</fullName>
    </submittedName>
</protein>
<dbReference type="SUPFAM" id="SSF90002">
    <property type="entry name" value="Hypothetical protein YjiA, C-terminal domain"/>
    <property type="match status" value="1"/>
</dbReference>
<accession>A0ABS2QJQ0</accession>
<proteinExistence type="inferred from homology"/>
<feature type="domain" description="CobW C-terminal" evidence="6">
    <location>
        <begin position="218"/>
        <end position="303"/>
    </location>
</feature>
<dbReference type="SUPFAM" id="SSF52540">
    <property type="entry name" value="P-loop containing nucleoside triphosphate hydrolases"/>
    <property type="match status" value="1"/>
</dbReference>
<keyword evidence="8" id="KW-1185">Reference proteome</keyword>
<dbReference type="PANTHER" id="PTHR13748:SF62">
    <property type="entry name" value="COBW DOMAIN-CONTAINING PROTEIN"/>
    <property type="match status" value="1"/>
</dbReference>
<dbReference type="Gene3D" id="3.40.50.300">
    <property type="entry name" value="P-loop containing nucleotide triphosphate hydrolases"/>
    <property type="match status" value="1"/>
</dbReference>
<comment type="similarity">
    <text evidence="4">Belongs to the SIMIBI class G3E GTPase family. ZNG1 subfamily.</text>
</comment>
<comment type="caution">
    <text evidence="7">The sequence shown here is derived from an EMBL/GenBank/DDBJ whole genome shotgun (WGS) entry which is preliminary data.</text>
</comment>
<name>A0ABS2QJQ0_9BACI</name>
<keyword evidence="3" id="KW-0143">Chaperone</keyword>
<dbReference type="PANTHER" id="PTHR13748">
    <property type="entry name" value="COBW-RELATED"/>
    <property type="match status" value="1"/>
</dbReference>
<evidence type="ECO:0000256" key="5">
    <source>
        <dbReference type="ARBA" id="ARBA00049117"/>
    </source>
</evidence>
<dbReference type="Pfam" id="PF02492">
    <property type="entry name" value="cobW"/>
    <property type="match status" value="1"/>
</dbReference>
<evidence type="ECO:0000259" key="6">
    <source>
        <dbReference type="SMART" id="SM00833"/>
    </source>
</evidence>
<comment type="catalytic activity">
    <reaction evidence="5">
        <text>GTP + H2O = GDP + phosphate + H(+)</text>
        <dbReference type="Rhea" id="RHEA:19669"/>
        <dbReference type="ChEBI" id="CHEBI:15377"/>
        <dbReference type="ChEBI" id="CHEBI:15378"/>
        <dbReference type="ChEBI" id="CHEBI:37565"/>
        <dbReference type="ChEBI" id="CHEBI:43474"/>
        <dbReference type="ChEBI" id="CHEBI:58189"/>
    </reaction>
    <physiologicalReaction direction="left-to-right" evidence="5">
        <dbReference type="Rhea" id="RHEA:19670"/>
    </physiologicalReaction>
</comment>
<dbReference type="InterPro" id="IPR027417">
    <property type="entry name" value="P-loop_NTPase"/>
</dbReference>
<organism evidence="7 8">
    <name type="scientific">Peribacillus deserti</name>
    <dbReference type="NCBI Taxonomy" id="673318"/>
    <lineage>
        <taxon>Bacteria</taxon>
        <taxon>Bacillati</taxon>
        <taxon>Bacillota</taxon>
        <taxon>Bacilli</taxon>
        <taxon>Bacillales</taxon>
        <taxon>Bacillaceae</taxon>
        <taxon>Peribacillus</taxon>
    </lineage>
</organism>
<evidence type="ECO:0000256" key="3">
    <source>
        <dbReference type="ARBA" id="ARBA00023186"/>
    </source>
</evidence>
<keyword evidence="2" id="KW-0378">Hydrolase</keyword>
<sequence length="306" mass="35002">MKKIDVFILSGFLGSGKTTLLGNIIKQEKAAERRIAVLMNELGRISLDSYLIEEGIPLKELYDGCICCTLQDKVEVQLHDLLADPNLDAIYIETTGAAHPVEVLDAIMSPLLADKLNYKGILTVVDLLRWSSRDTLSPQIRQLLLEQIYHADLILLNKTDLVSELEAAQRLFEIQSLNSKASILLTKNAEMSLKQISQMNLHPKEEHSMANMGHQLKLQTILYEFTNEISQTSFEDWIKELPQTVYRMKGFIQLKQYQKPVLFQYSYGTPLYMPQEMKLPLKLVIIGEELDTERIHQNLQKIENQS</sequence>